<feature type="region of interest" description="Disordered" evidence="14">
    <location>
        <begin position="507"/>
        <end position="567"/>
    </location>
</feature>
<evidence type="ECO:0000256" key="6">
    <source>
        <dbReference type="ARBA" id="ARBA00022490"/>
    </source>
</evidence>
<gene>
    <name evidence="16" type="ORF">EGW08_002961</name>
</gene>
<dbReference type="PANTHER" id="PTHR21771">
    <property type="entry name" value="MITOCHONDRIA-EATING PROTEIN-RELATED"/>
    <property type="match status" value="1"/>
</dbReference>
<accession>A0A433U634</accession>
<keyword evidence="7" id="KW-1000">Mitochondrion outer membrane</keyword>
<dbReference type="STRING" id="188477.A0A433U634"/>
<dbReference type="GO" id="GO:0035695">
    <property type="term" value="P:mitophagy by internal vacuole formation"/>
    <property type="evidence" value="ECO:0007669"/>
    <property type="project" value="TreeGrafter"/>
</dbReference>
<dbReference type="PANTHER" id="PTHR21771:SF0">
    <property type="entry name" value="MITOCHONDRIA-EATING PROTEIN"/>
    <property type="match status" value="1"/>
</dbReference>
<evidence type="ECO:0000256" key="10">
    <source>
        <dbReference type="ARBA" id="ARBA00023128"/>
    </source>
</evidence>
<feature type="coiled-coil region" evidence="13">
    <location>
        <begin position="116"/>
        <end position="213"/>
    </location>
</feature>
<dbReference type="AlphaFoldDB" id="A0A433U634"/>
<keyword evidence="8 13" id="KW-0175">Coiled coil</keyword>
<evidence type="ECO:0000256" key="2">
    <source>
        <dbReference type="ARBA" id="ARBA00004305"/>
    </source>
</evidence>
<comment type="caution">
    <text evidence="16">The sequence shown here is derived from an EMBL/GenBank/DDBJ whole genome shotgun (WGS) entry which is preliminary data.</text>
</comment>
<evidence type="ECO:0000256" key="5">
    <source>
        <dbReference type="ARBA" id="ARBA00019863"/>
    </source>
</evidence>
<evidence type="ECO:0000256" key="9">
    <source>
        <dbReference type="ARBA" id="ARBA00023121"/>
    </source>
</evidence>
<dbReference type="EMBL" id="RQTK01000060">
    <property type="protein sequence ID" value="RUS89287.1"/>
    <property type="molecule type" value="Genomic_DNA"/>
</dbReference>
<evidence type="ECO:0000256" key="14">
    <source>
        <dbReference type="SAM" id="MobiDB-lite"/>
    </source>
</evidence>
<dbReference type="GO" id="GO:0005759">
    <property type="term" value="C:mitochondrial matrix"/>
    <property type="evidence" value="ECO:0007669"/>
    <property type="project" value="UniProtKB-SubCell"/>
</dbReference>
<evidence type="ECO:0000256" key="1">
    <source>
        <dbReference type="ARBA" id="ARBA00004294"/>
    </source>
</evidence>
<comment type="subcellular location">
    <subcellularLocation>
        <location evidence="3">Cytoplasm</location>
    </subcellularLocation>
    <subcellularLocation>
        <location evidence="2">Mitochondrion matrix</location>
    </subcellularLocation>
    <subcellularLocation>
        <location evidence="1">Mitochondrion outer membrane</location>
    </subcellularLocation>
</comment>
<evidence type="ECO:0000313" key="17">
    <source>
        <dbReference type="Proteomes" id="UP000271974"/>
    </source>
</evidence>
<dbReference type="GO" id="GO:0035694">
    <property type="term" value="P:mitochondrial protein catabolic process"/>
    <property type="evidence" value="ECO:0007669"/>
    <property type="project" value="InterPro"/>
</dbReference>
<reference evidence="16 17" key="1">
    <citation type="submission" date="2019-01" db="EMBL/GenBank/DDBJ databases">
        <title>A draft genome assembly of the solar-powered sea slug Elysia chlorotica.</title>
        <authorList>
            <person name="Cai H."/>
            <person name="Li Q."/>
            <person name="Fang X."/>
            <person name="Li J."/>
            <person name="Curtis N.E."/>
            <person name="Altenburger A."/>
            <person name="Shibata T."/>
            <person name="Feng M."/>
            <person name="Maeda T."/>
            <person name="Schwartz J.A."/>
            <person name="Shigenobu S."/>
            <person name="Lundholm N."/>
            <person name="Nishiyama T."/>
            <person name="Yang H."/>
            <person name="Hasebe M."/>
            <person name="Li S."/>
            <person name="Pierce S.K."/>
            <person name="Wang J."/>
        </authorList>
    </citation>
    <scope>NUCLEOTIDE SEQUENCE [LARGE SCALE GENOMIC DNA]</scope>
    <source>
        <strain evidence="16">EC2010</strain>
        <tissue evidence="16">Whole organism of an adult</tissue>
    </source>
</reference>
<evidence type="ECO:0000256" key="8">
    <source>
        <dbReference type="ARBA" id="ARBA00023054"/>
    </source>
</evidence>
<dbReference type="Proteomes" id="UP000271974">
    <property type="component" value="Unassembled WGS sequence"/>
</dbReference>
<evidence type="ECO:0000256" key="13">
    <source>
        <dbReference type="SAM" id="Coils"/>
    </source>
</evidence>
<evidence type="ECO:0000256" key="4">
    <source>
        <dbReference type="ARBA" id="ARBA00008233"/>
    </source>
</evidence>
<name>A0A433U634_ELYCH</name>
<evidence type="ECO:0000259" key="15">
    <source>
        <dbReference type="Pfam" id="PF16026"/>
    </source>
</evidence>
<evidence type="ECO:0000256" key="11">
    <source>
        <dbReference type="ARBA" id="ARBA00023136"/>
    </source>
</evidence>
<keyword evidence="17" id="KW-1185">Reference proteome</keyword>
<dbReference type="GO" id="GO:0008289">
    <property type="term" value="F:lipid binding"/>
    <property type="evidence" value="ECO:0007669"/>
    <property type="project" value="UniProtKB-KW"/>
</dbReference>
<feature type="domain" description="Mitochondria-eating protein C-terminal" evidence="15">
    <location>
        <begin position="318"/>
        <end position="508"/>
    </location>
</feature>
<sequence>MAESLKRLVNIGTFSVLQEKLDRWLDDYYVNTCDQNTARCCEIIELNAKVQGQLFKLLSLCAQEGGMYGGANIIKSRLLPWLGQNFFTSGGAVTADTSLSVLAEAAAKDRELSELQEMYEKSLDDLDIELQTARTENQDLKDELQETKLELDRSVRSSTSDKMFTEMEVNDLKRKLATSEEEIRTLRSKSGLLADYQTEARRLRDDIALLSARRDVLVKYPPEPLTALERIKLEERLNGTGIQDDLAILRAARVSVQNADYQRKIDTLRREMEDDPPSQPSPPVRPQLPGPDDLSLYYRYIPGVNSPLATDDPIQRVRQQSLISRFNDLFAQDRLTTMDTLRRYSDDHENNQRICFAIMQEAFNVAKLEFRSFKMKTRANLAKTHYGPDTLEEAVQDYINRNTDLYDLPGMVADVIRALNRNPRIFLPPDTSYAVCQPFVREAVKLAWQMSALAHPLDIAVATDAELFDDTKYRRSYDSEYTAPLVNHHVWPCLVHGSRTLVKGEAVTRRGASLGTPRRSRSPARAASPVRAASPLRSSLSPSRFSRSRSPSPARRGLSPTRRARFS</sequence>
<dbReference type="Pfam" id="PF16026">
    <property type="entry name" value="MIEAP"/>
    <property type="match status" value="1"/>
</dbReference>
<comment type="similarity">
    <text evidence="4">Belongs to the MIEAP family.</text>
</comment>
<dbReference type="InterPro" id="IPR026169">
    <property type="entry name" value="MIEAP"/>
</dbReference>
<protein>
    <recommendedName>
        <fullName evidence="5">Mitochondria-eating protein</fullName>
    </recommendedName>
    <alternativeName>
        <fullName evidence="12">Spermatogenesis-associated protein 18</fullName>
    </alternativeName>
</protein>
<keyword evidence="10" id="KW-0496">Mitochondrion</keyword>
<dbReference type="GO" id="GO:0005741">
    <property type="term" value="C:mitochondrial outer membrane"/>
    <property type="evidence" value="ECO:0007669"/>
    <property type="project" value="UniProtKB-SubCell"/>
</dbReference>
<keyword evidence="6" id="KW-0963">Cytoplasm</keyword>
<evidence type="ECO:0000256" key="7">
    <source>
        <dbReference type="ARBA" id="ARBA00022787"/>
    </source>
</evidence>
<keyword evidence="9" id="KW-0446">Lipid-binding</keyword>
<dbReference type="OrthoDB" id="5966837at2759"/>
<evidence type="ECO:0000256" key="3">
    <source>
        <dbReference type="ARBA" id="ARBA00004496"/>
    </source>
</evidence>
<evidence type="ECO:0000256" key="12">
    <source>
        <dbReference type="ARBA" id="ARBA00032687"/>
    </source>
</evidence>
<evidence type="ECO:0000313" key="16">
    <source>
        <dbReference type="EMBL" id="RUS89287.1"/>
    </source>
</evidence>
<feature type="compositionally biased region" description="Low complexity" evidence="14">
    <location>
        <begin position="523"/>
        <end position="560"/>
    </location>
</feature>
<keyword evidence="11" id="KW-0472">Membrane</keyword>
<proteinExistence type="inferred from homology"/>
<organism evidence="16 17">
    <name type="scientific">Elysia chlorotica</name>
    <name type="common">Eastern emerald elysia</name>
    <name type="synonym">Sea slug</name>
    <dbReference type="NCBI Taxonomy" id="188477"/>
    <lineage>
        <taxon>Eukaryota</taxon>
        <taxon>Metazoa</taxon>
        <taxon>Spiralia</taxon>
        <taxon>Lophotrochozoa</taxon>
        <taxon>Mollusca</taxon>
        <taxon>Gastropoda</taxon>
        <taxon>Heterobranchia</taxon>
        <taxon>Euthyneura</taxon>
        <taxon>Panpulmonata</taxon>
        <taxon>Sacoglossa</taxon>
        <taxon>Placobranchoidea</taxon>
        <taxon>Plakobranchidae</taxon>
        <taxon>Elysia</taxon>
    </lineage>
</organism>
<dbReference type="InterPro" id="IPR031981">
    <property type="entry name" value="MIEAP_C"/>
</dbReference>